<reference evidence="1 2" key="1">
    <citation type="submission" date="2019-03" db="EMBL/GenBank/DDBJ databases">
        <title>Primorskyibacter sp. SS33 isolated from sediments.</title>
        <authorList>
            <person name="Xunke S."/>
        </authorList>
    </citation>
    <scope>NUCLEOTIDE SEQUENCE [LARGE SCALE GENOMIC DNA]</scope>
    <source>
        <strain evidence="1 2">SS33</strain>
    </source>
</reference>
<dbReference type="Proteomes" id="UP000295701">
    <property type="component" value="Unassembled WGS sequence"/>
</dbReference>
<protein>
    <submittedName>
        <fullName evidence="1">Uncharacterized protein</fullName>
    </submittedName>
</protein>
<proteinExistence type="predicted"/>
<comment type="caution">
    <text evidence="1">The sequence shown here is derived from an EMBL/GenBank/DDBJ whole genome shotgun (WGS) entry which is preliminary data.</text>
</comment>
<name>A0A4R5ZVM6_9RHOB</name>
<dbReference type="EMBL" id="SNAA01000032">
    <property type="protein sequence ID" value="TDL74162.1"/>
    <property type="molecule type" value="Genomic_DNA"/>
</dbReference>
<dbReference type="AlphaFoldDB" id="A0A4R5ZVM6"/>
<keyword evidence="2" id="KW-1185">Reference proteome</keyword>
<evidence type="ECO:0000313" key="1">
    <source>
        <dbReference type="EMBL" id="TDL74162.1"/>
    </source>
</evidence>
<gene>
    <name evidence="1" type="ORF">E2L08_16455</name>
</gene>
<sequence length="69" mass="7295">MDVRAEELRAIDDMIFGDAAGVAQASDQLREALDAIRTALNERRFGDAARARSNTATPVSQSCASVGNA</sequence>
<accession>A0A4R5ZVM6</accession>
<dbReference type="OrthoDB" id="5570493at2"/>
<evidence type="ECO:0000313" key="2">
    <source>
        <dbReference type="Proteomes" id="UP000295701"/>
    </source>
</evidence>
<organism evidence="1 2">
    <name type="scientific">Palleronia sediminis</name>
    <dbReference type="NCBI Taxonomy" id="2547833"/>
    <lineage>
        <taxon>Bacteria</taxon>
        <taxon>Pseudomonadati</taxon>
        <taxon>Pseudomonadota</taxon>
        <taxon>Alphaproteobacteria</taxon>
        <taxon>Rhodobacterales</taxon>
        <taxon>Roseobacteraceae</taxon>
        <taxon>Palleronia</taxon>
    </lineage>
</organism>